<evidence type="ECO:0000256" key="1">
    <source>
        <dbReference type="ARBA" id="ARBA00004418"/>
    </source>
</evidence>
<sequence length="410" mass="46818">MPNLKLSDDRGRSPKARKGQKSSTVINLLIMMIFLGTLLLGLAVYTLGDDREISHVEGRELAQKPDFSFTSLFEGDYTEQFETYTNDQVFQRDRWVYINGFVRKNGLFQPLSNGIYGLPSGMLLEPAEKVQNFDGFKEPFGQFSNDMKQAEVPVWFASAPSKASFADAQGLIPSHIPSYNDESRKVMHGVLDEVGIEVIDLYDSLKENDIEDVYFKTDHHWSINGAYVGYEQIMSTLQQEFPELETLPKEHWESKSMTTPYYGTYARKASLPYVKSADYLEYWEPTEGFNSQVCMSFESCDGEVIDRNELKKTDPFEDYYGVFMGGNYSHLKIEQKTKKNDRHIVVLKDSYANPLLGLLGESVGEITVFDVRYTEDIDISEYIVEEDVDGVMFMHNDVISGLAQDYSKSF</sequence>
<comment type="subcellular location">
    <subcellularLocation>
        <location evidence="1">Periplasm</location>
    </subcellularLocation>
</comment>
<keyword evidence="6" id="KW-0016">Alginate biosynthesis</keyword>
<evidence type="ECO:0000256" key="2">
    <source>
        <dbReference type="ARBA" id="ARBA00005182"/>
    </source>
</evidence>
<evidence type="ECO:0000259" key="8">
    <source>
        <dbReference type="Pfam" id="PF16822"/>
    </source>
</evidence>
<proteinExistence type="predicted"/>
<gene>
    <name evidence="9" type="ORF">NMQ00_03870</name>
</gene>
<protein>
    <submittedName>
        <fullName evidence="9">DHHW family protein</fullName>
    </submittedName>
</protein>
<dbReference type="RefSeq" id="WP_255178018.1">
    <property type="nucleotide sequence ID" value="NZ_CP101462.1"/>
</dbReference>
<keyword evidence="4" id="KW-0732">Signal</keyword>
<keyword evidence="10" id="KW-1185">Reference proteome</keyword>
<comment type="pathway">
    <text evidence="2">Glycan biosynthesis; alginate biosynthesis.</text>
</comment>
<dbReference type="Pfam" id="PF16822">
    <property type="entry name" value="ALGX"/>
    <property type="match status" value="1"/>
</dbReference>
<keyword evidence="3" id="KW-0808">Transferase</keyword>
<name>A0ABY5FQD2_9BACL</name>
<dbReference type="InterPro" id="IPR031811">
    <property type="entry name" value="ALGX/ALGJ_SGNH-like"/>
</dbReference>
<reference evidence="9" key="1">
    <citation type="submission" date="2022-07" db="EMBL/GenBank/DDBJ databases">
        <title>Complete genome of CX2.</title>
        <authorList>
            <person name="Cao G."/>
        </authorList>
    </citation>
    <scope>NUCLEOTIDE SEQUENCE</scope>
    <source>
        <strain evidence="9">CX2</strain>
    </source>
</reference>
<evidence type="ECO:0000256" key="4">
    <source>
        <dbReference type="ARBA" id="ARBA00022729"/>
    </source>
</evidence>
<evidence type="ECO:0000256" key="5">
    <source>
        <dbReference type="ARBA" id="ARBA00022764"/>
    </source>
</evidence>
<feature type="transmembrane region" description="Helical" evidence="7">
    <location>
        <begin position="25"/>
        <end position="47"/>
    </location>
</feature>
<evidence type="ECO:0000313" key="10">
    <source>
        <dbReference type="Proteomes" id="UP001060325"/>
    </source>
</evidence>
<dbReference type="EMBL" id="CP101462">
    <property type="protein sequence ID" value="UTT43651.1"/>
    <property type="molecule type" value="Genomic_DNA"/>
</dbReference>
<evidence type="ECO:0000256" key="6">
    <source>
        <dbReference type="ARBA" id="ARBA00022841"/>
    </source>
</evidence>
<evidence type="ECO:0000313" key="9">
    <source>
        <dbReference type="EMBL" id="UTT43651.1"/>
    </source>
</evidence>
<feature type="domain" description="AlgX/AlgJ SGNH hydrolase-like" evidence="8">
    <location>
        <begin position="127"/>
        <end position="272"/>
    </location>
</feature>
<evidence type="ECO:0000256" key="7">
    <source>
        <dbReference type="SAM" id="Phobius"/>
    </source>
</evidence>
<evidence type="ECO:0000256" key="3">
    <source>
        <dbReference type="ARBA" id="ARBA00022679"/>
    </source>
</evidence>
<keyword evidence="7" id="KW-0472">Membrane</keyword>
<accession>A0ABY5FQD2</accession>
<dbReference type="Proteomes" id="UP001060325">
    <property type="component" value="Chromosome"/>
</dbReference>
<keyword evidence="7" id="KW-0812">Transmembrane</keyword>
<keyword evidence="7" id="KW-1133">Transmembrane helix</keyword>
<keyword evidence="5" id="KW-0574">Periplasm</keyword>
<organism evidence="9 10">
    <name type="scientific">Exiguobacterium aurantiacum</name>
    <dbReference type="NCBI Taxonomy" id="33987"/>
    <lineage>
        <taxon>Bacteria</taxon>
        <taxon>Bacillati</taxon>
        <taxon>Bacillota</taxon>
        <taxon>Bacilli</taxon>
        <taxon>Bacillales</taxon>
        <taxon>Bacillales Family XII. Incertae Sedis</taxon>
        <taxon>Exiguobacterium</taxon>
    </lineage>
</organism>